<evidence type="ECO:0000313" key="2">
    <source>
        <dbReference type="Proteomes" id="UP000630142"/>
    </source>
</evidence>
<evidence type="ECO:0000313" key="1">
    <source>
        <dbReference type="EMBL" id="GHD21058.1"/>
    </source>
</evidence>
<name>A0A8J3GM09_9HYPH</name>
<keyword evidence="2" id="KW-1185">Reference proteome</keyword>
<dbReference type="EMBL" id="BMZQ01000003">
    <property type="protein sequence ID" value="GHD21058.1"/>
    <property type="molecule type" value="Genomic_DNA"/>
</dbReference>
<gene>
    <name evidence="1" type="ORF">GCM10016234_34330</name>
</gene>
<dbReference type="AlphaFoldDB" id="A0A8J3GM09"/>
<protein>
    <submittedName>
        <fullName evidence="1">Uncharacterized protein</fullName>
    </submittedName>
</protein>
<comment type="caution">
    <text evidence="1">The sequence shown here is derived from an EMBL/GenBank/DDBJ whole genome shotgun (WGS) entry which is preliminary data.</text>
</comment>
<accession>A0A8J3GM09</accession>
<organism evidence="1 2">
    <name type="scientific">Tianweitania populi</name>
    <dbReference type="NCBI Taxonomy" id="1607949"/>
    <lineage>
        <taxon>Bacteria</taxon>
        <taxon>Pseudomonadati</taxon>
        <taxon>Pseudomonadota</taxon>
        <taxon>Alphaproteobacteria</taxon>
        <taxon>Hyphomicrobiales</taxon>
        <taxon>Phyllobacteriaceae</taxon>
        <taxon>Tianweitania</taxon>
    </lineage>
</organism>
<dbReference type="Proteomes" id="UP000630142">
    <property type="component" value="Unassembled WGS sequence"/>
</dbReference>
<proteinExistence type="predicted"/>
<reference evidence="1" key="2">
    <citation type="submission" date="2020-09" db="EMBL/GenBank/DDBJ databases">
        <authorList>
            <person name="Sun Q."/>
            <person name="Kim S."/>
        </authorList>
    </citation>
    <scope>NUCLEOTIDE SEQUENCE</scope>
    <source>
        <strain evidence="1">KCTC 42249</strain>
    </source>
</reference>
<sequence>MKAEAERSGRCICLKAGTQIWTQAGNDVIEFGGIEGYPESRYYPAVGVSYD</sequence>
<reference evidence="1" key="1">
    <citation type="journal article" date="2014" name="Int. J. Syst. Evol. Microbiol.">
        <title>Complete genome sequence of Corynebacterium casei LMG S-19264T (=DSM 44701T), isolated from a smear-ripened cheese.</title>
        <authorList>
            <consortium name="US DOE Joint Genome Institute (JGI-PGF)"/>
            <person name="Walter F."/>
            <person name="Albersmeier A."/>
            <person name="Kalinowski J."/>
            <person name="Ruckert C."/>
        </authorList>
    </citation>
    <scope>NUCLEOTIDE SEQUENCE</scope>
    <source>
        <strain evidence="1">KCTC 42249</strain>
    </source>
</reference>